<comment type="similarity">
    <text evidence="1">Belongs to the peptidase C14B family.</text>
</comment>
<evidence type="ECO:0000313" key="4">
    <source>
        <dbReference type="Proteomes" id="UP000054342"/>
    </source>
</evidence>
<evidence type="ECO:0000256" key="1">
    <source>
        <dbReference type="ARBA" id="ARBA00009005"/>
    </source>
</evidence>
<proteinExistence type="inferred from homology"/>
<reference evidence="3 4" key="1">
    <citation type="submission" date="2015-01" db="EMBL/GenBank/DDBJ databases">
        <title>The Genome Sequence of Exophiala xenobiotica CBS118157.</title>
        <authorList>
            <consortium name="The Broad Institute Genomics Platform"/>
            <person name="Cuomo C."/>
            <person name="de Hoog S."/>
            <person name="Gorbushina A."/>
            <person name="Stielow B."/>
            <person name="Teixiera M."/>
            <person name="Abouelleil A."/>
            <person name="Chapman S.B."/>
            <person name="Priest M."/>
            <person name="Young S.K."/>
            <person name="Wortman J."/>
            <person name="Nusbaum C."/>
            <person name="Birren B."/>
        </authorList>
    </citation>
    <scope>NUCLEOTIDE SEQUENCE [LARGE SCALE GENOMIC DNA]</scope>
    <source>
        <strain evidence="3 4">CBS 118157</strain>
    </source>
</reference>
<dbReference type="InterPro" id="IPR050452">
    <property type="entry name" value="Metacaspase"/>
</dbReference>
<dbReference type="RefSeq" id="XP_013318431.1">
    <property type="nucleotide sequence ID" value="XM_013462977.1"/>
</dbReference>
<dbReference type="PANTHER" id="PTHR48104:SF30">
    <property type="entry name" value="METACASPASE-1"/>
    <property type="match status" value="1"/>
</dbReference>
<dbReference type="HOGENOM" id="CLU_016732_1_0_1"/>
<dbReference type="EMBL" id="KN847318">
    <property type="protein sequence ID" value="KIW57847.1"/>
    <property type="molecule type" value="Genomic_DNA"/>
</dbReference>
<accession>A0A0D2D684</accession>
<dbReference type="GO" id="GO:0006508">
    <property type="term" value="P:proteolysis"/>
    <property type="evidence" value="ECO:0007669"/>
    <property type="project" value="InterPro"/>
</dbReference>
<gene>
    <name evidence="3" type="ORF">PV05_02404</name>
</gene>
<evidence type="ECO:0000259" key="2">
    <source>
        <dbReference type="Pfam" id="PF00656"/>
    </source>
</evidence>
<protein>
    <recommendedName>
        <fullName evidence="2">Peptidase C14 caspase domain-containing protein</fullName>
    </recommendedName>
</protein>
<dbReference type="AlphaFoldDB" id="A0A0D2D684"/>
<dbReference type="OrthoDB" id="3223806at2759"/>
<dbReference type="Proteomes" id="UP000054342">
    <property type="component" value="Unassembled WGS sequence"/>
</dbReference>
<keyword evidence="4" id="KW-1185">Reference proteome</keyword>
<dbReference type="PANTHER" id="PTHR48104">
    <property type="entry name" value="METACASPASE-4"/>
    <property type="match status" value="1"/>
</dbReference>
<evidence type="ECO:0000313" key="3">
    <source>
        <dbReference type="EMBL" id="KIW57847.1"/>
    </source>
</evidence>
<feature type="domain" description="Peptidase C14 caspase" evidence="2">
    <location>
        <begin position="8"/>
        <end position="275"/>
    </location>
</feature>
<dbReference type="Gene3D" id="3.40.50.1460">
    <property type="match status" value="1"/>
</dbReference>
<organism evidence="3 4">
    <name type="scientific">Exophiala xenobiotica</name>
    <dbReference type="NCBI Taxonomy" id="348802"/>
    <lineage>
        <taxon>Eukaryota</taxon>
        <taxon>Fungi</taxon>
        <taxon>Dikarya</taxon>
        <taxon>Ascomycota</taxon>
        <taxon>Pezizomycotina</taxon>
        <taxon>Eurotiomycetes</taxon>
        <taxon>Chaetothyriomycetidae</taxon>
        <taxon>Chaetothyriales</taxon>
        <taxon>Herpotrichiellaceae</taxon>
        <taxon>Exophiala</taxon>
    </lineage>
</organism>
<dbReference type="GO" id="GO:0004197">
    <property type="term" value="F:cysteine-type endopeptidase activity"/>
    <property type="evidence" value="ECO:0007669"/>
    <property type="project" value="InterPro"/>
</dbReference>
<dbReference type="Pfam" id="PF00656">
    <property type="entry name" value="Peptidase_C14"/>
    <property type="match status" value="1"/>
</dbReference>
<name>A0A0D2D684_9EURO</name>
<dbReference type="GeneID" id="25324312"/>
<dbReference type="GO" id="GO:0005737">
    <property type="term" value="C:cytoplasm"/>
    <property type="evidence" value="ECO:0007669"/>
    <property type="project" value="TreeGrafter"/>
</dbReference>
<dbReference type="InterPro" id="IPR011600">
    <property type="entry name" value="Pept_C14_caspase"/>
</dbReference>
<sequence>MADTEPKAWAVLIGINFYPGNKSLKGCVQDVTSIREFLTESAPRMDIKVLTASQPSDPSANGPPEKSALLPTYDNITRELESINDQATAGDAVYIHYSGHGANHQSPQLAGQDPHIDTEEFALVLYDRTHGMRKLPGSELARLLKEMVDKKLAVTVVLDCCFSGSVTRHGTKRIPTIRSIDVDSTVDDACSSLPHRSRGPLRDGRIVPRWLVNPDGYTILCACGLYEIAEELEFDKGKFHGALSYFLLRALKSLRSSGMKMNSKALHQHMCARFHATLPRQNPRHYGNGVLSCFGNCLNEAEDRFTTVFFPQKSDRLCLRAGYAHGVHQGDEYEVFPFTAAGNEADTAQHTSIRVNASVIRGLTSDVVSSDPTISLDNVKSGWMAKPRTRLRLQNTTIQLMFKDGDISKWQQGSVSRKFLRFCKDDLEGPPCLFKIHVNNGHEYEVIDQWSQPVASLPTVPRDRKDATDLVINMLEHVAIYKSIEAIENRFPSVPFSESFDIQLVDAKGVCFLNSGVLEVENHGKLRFKVRNCGKASIYVHLLDLRPSWEIVDMIQMDGADFIEVPGKTEFSEGELRMEVPDYLVRRGRSHCEDVFKFFVTSRATSIDGLRLKELPSSADSLGTGFRGDQDKVSNFLLLLSSPMRGSSADPLSEDWAALNFVVRTMLPPRPR</sequence>